<proteinExistence type="predicted"/>
<keyword evidence="1" id="KW-0732">Signal</keyword>
<dbReference type="RefSeq" id="WP_004292985.1">
    <property type="nucleotide sequence ID" value="NZ_JADNCV010000001.1"/>
</dbReference>
<evidence type="ECO:0000313" key="4">
    <source>
        <dbReference type="Proteomes" id="UP000291917"/>
    </source>
</evidence>
<feature type="signal peptide" evidence="1">
    <location>
        <begin position="1"/>
        <end position="22"/>
    </location>
</feature>
<dbReference type="Pfam" id="PF06082">
    <property type="entry name" value="YjbH"/>
    <property type="match status" value="1"/>
</dbReference>
<dbReference type="EMBL" id="VVZX01000008">
    <property type="protein sequence ID" value="KAA5274489.1"/>
    <property type="molecule type" value="Genomic_DNA"/>
</dbReference>
<dbReference type="Proteomes" id="UP000335496">
    <property type="component" value="Unassembled WGS sequence"/>
</dbReference>
<protein>
    <submittedName>
        <fullName evidence="2">YjbH domain-containing protein</fullName>
    </submittedName>
</protein>
<dbReference type="Proteomes" id="UP000291917">
    <property type="component" value="Unassembled WGS sequence"/>
</dbReference>
<evidence type="ECO:0000256" key="1">
    <source>
        <dbReference type="SAM" id="SignalP"/>
    </source>
</evidence>
<evidence type="ECO:0000313" key="3">
    <source>
        <dbReference type="EMBL" id="RYT75262.1"/>
    </source>
</evidence>
<gene>
    <name evidence="3" type="ORF">EAJ03_07365</name>
    <name evidence="2" type="ORF">F2Z23_08045</name>
</gene>
<dbReference type="AlphaFoldDB" id="A0A415S135"/>
<accession>A0A415S135</accession>
<comment type="caution">
    <text evidence="3">The sequence shown here is derived from an EMBL/GenBank/DDBJ whole genome shotgun (WGS) entry which is preliminary data.</text>
</comment>
<feature type="chain" id="PRO_5041125859" evidence="1">
    <location>
        <begin position="23"/>
        <end position="234"/>
    </location>
</feature>
<keyword evidence="5" id="KW-1185">Reference proteome</keyword>
<reference evidence="2 5" key="1">
    <citation type="journal article" date="2019" name="Nat. Med.">
        <title>A library of human gut bacterial isolates paired with longitudinal multiomics data enables mechanistic microbiome research.</title>
        <authorList>
            <person name="Poyet M."/>
            <person name="Groussin M."/>
            <person name="Gibbons S.M."/>
            <person name="Avila-Pacheco J."/>
            <person name="Jiang X."/>
            <person name="Kearney S.M."/>
            <person name="Perrotta A.R."/>
            <person name="Berdy B."/>
            <person name="Zhao S."/>
            <person name="Lieberman T.D."/>
            <person name="Swanson P.K."/>
            <person name="Smith M."/>
            <person name="Roesemann S."/>
            <person name="Alexander J.E."/>
            <person name="Rich S.A."/>
            <person name="Livny J."/>
            <person name="Vlamakis H."/>
            <person name="Clish C."/>
            <person name="Bullock K."/>
            <person name="Deik A."/>
            <person name="Scott J."/>
            <person name="Pierce K.A."/>
            <person name="Xavier R.J."/>
            <person name="Alm E.J."/>
        </authorList>
    </citation>
    <scope>NUCLEOTIDE SEQUENCE [LARGE SCALE GENOMIC DNA]</scope>
    <source>
        <strain evidence="2 5">BIOML-A1</strain>
    </source>
</reference>
<evidence type="ECO:0000313" key="2">
    <source>
        <dbReference type="EMBL" id="KAA5274489.1"/>
    </source>
</evidence>
<organism evidence="3 4">
    <name type="scientific">Bacteroides eggerthii</name>
    <dbReference type="NCBI Taxonomy" id="28111"/>
    <lineage>
        <taxon>Bacteria</taxon>
        <taxon>Pseudomonadati</taxon>
        <taxon>Bacteroidota</taxon>
        <taxon>Bacteroidia</taxon>
        <taxon>Bacteroidales</taxon>
        <taxon>Bacteroidaceae</taxon>
        <taxon>Bacteroides</taxon>
    </lineage>
</organism>
<name>A0A415S135_9BACE</name>
<evidence type="ECO:0000313" key="5">
    <source>
        <dbReference type="Proteomes" id="UP000335496"/>
    </source>
</evidence>
<sequence length="234" mass="26389">MLQLKKQFFVCCLLCCAIKVSAQYSIGNTGLLNIPTADMQETGTFMGGGNYLPNGMTPFNFNTGNYFINITFLSILEMSYRCTLLKTTRYDGKKGYFQQDRSMTARLRPLKEGRFHPSVVIGVDDPFKNTGNNYFGTVYGVLTKSFSIAGRDRLALTAGYYIPINDRSIQKGPFGGISYSPAFYREMAFMAEYDSDGFNIGAATRLWRHISLHIFTRDFKCVSGGIRYECKLLH</sequence>
<dbReference type="InterPro" id="IPR010344">
    <property type="entry name" value="YbjH"/>
</dbReference>
<dbReference type="EMBL" id="RCXL01000008">
    <property type="protein sequence ID" value="RYT75262.1"/>
    <property type="molecule type" value="Genomic_DNA"/>
</dbReference>
<reference evidence="3 4" key="2">
    <citation type="journal article" date="2019" name="Science, e1252229">
        <title>Invertible promoters mediate bacterial phase variation, antibiotic resistance, and host adaptation in the gut.</title>
        <authorList>
            <person name="Jiang X."/>
            <person name="Hall A.B."/>
            <person name="Arthur T.D."/>
            <person name="Plichta D.R."/>
            <person name="Covington C.T."/>
            <person name="Poyet M."/>
            <person name="Crothers J."/>
            <person name="Moses P.L."/>
            <person name="Tolonen A.C."/>
            <person name="Vlamakis H."/>
            <person name="Alm E.J."/>
            <person name="Xavier R.J."/>
        </authorList>
    </citation>
    <scope>NUCLEOTIDE SEQUENCE [LARGE SCALE GENOMIC DNA]</scope>
    <source>
        <strain evidence="4">bj_0095</strain>
        <strain evidence="3">Bj_0095</strain>
    </source>
</reference>